<name>A0ACB9MAL4_9MYRT</name>
<evidence type="ECO:0000313" key="2">
    <source>
        <dbReference type="Proteomes" id="UP001057402"/>
    </source>
</evidence>
<sequence>MPKKVHVEDKGKRLRSTTRRRTPKGHFVVYADVDGGELRRFVVPLGFLEDPLFRLLLDDAASEYGFHAGSKIILPLDRFREFVSLRNLFPFFLSLSFLFSSSPLPRFPPLSGRRGEVRRAPSTSPLLERLFYLVTSYNTS</sequence>
<protein>
    <submittedName>
        <fullName evidence="1">Uncharacterized protein</fullName>
    </submittedName>
</protein>
<reference evidence="2" key="1">
    <citation type="journal article" date="2023" name="Front. Plant Sci.">
        <title>Chromosomal-level genome assembly of Melastoma candidum provides insights into trichome evolution.</title>
        <authorList>
            <person name="Zhong Y."/>
            <person name="Wu W."/>
            <person name="Sun C."/>
            <person name="Zou P."/>
            <person name="Liu Y."/>
            <person name="Dai S."/>
            <person name="Zhou R."/>
        </authorList>
    </citation>
    <scope>NUCLEOTIDE SEQUENCE [LARGE SCALE GENOMIC DNA]</scope>
</reference>
<proteinExistence type="predicted"/>
<organism evidence="1 2">
    <name type="scientific">Melastoma candidum</name>
    <dbReference type="NCBI Taxonomy" id="119954"/>
    <lineage>
        <taxon>Eukaryota</taxon>
        <taxon>Viridiplantae</taxon>
        <taxon>Streptophyta</taxon>
        <taxon>Embryophyta</taxon>
        <taxon>Tracheophyta</taxon>
        <taxon>Spermatophyta</taxon>
        <taxon>Magnoliopsida</taxon>
        <taxon>eudicotyledons</taxon>
        <taxon>Gunneridae</taxon>
        <taxon>Pentapetalae</taxon>
        <taxon>rosids</taxon>
        <taxon>malvids</taxon>
        <taxon>Myrtales</taxon>
        <taxon>Melastomataceae</taxon>
        <taxon>Melastomatoideae</taxon>
        <taxon>Melastomateae</taxon>
        <taxon>Melastoma</taxon>
    </lineage>
</organism>
<comment type="caution">
    <text evidence="1">The sequence shown here is derived from an EMBL/GenBank/DDBJ whole genome shotgun (WGS) entry which is preliminary data.</text>
</comment>
<evidence type="ECO:0000313" key="1">
    <source>
        <dbReference type="EMBL" id="KAI4321190.1"/>
    </source>
</evidence>
<accession>A0ACB9MAL4</accession>
<dbReference type="Proteomes" id="UP001057402">
    <property type="component" value="Chromosome 10"/>
</dbReference>
<gene>
    <name evidence="1" type="ORF">MLD38_034603</name>
</gene>
<keyword evidence="2" id="KW-1185">Reference proteome</keyword>
<dbReference type="EMBL" id="CM042889">
    <property type="protein sequence ID" value="KAI4321190.1"/>
    <property type="molecule type" value="Genomic_DNA"/>
</dbReference>